<reference evidence="2 3" key="1">
    <citation type="submission" date="2021-04" db="EMBL/GenBank/DDBJ databases">
        <authorList>
            <person name="Ivanova A."/>
        </authorList>
    </citation>
    <scope>NUCLEOTIDE SEQUENCE [LARGE SCALE GENOMIC DNA]</scope>
    <source>
        <strain evidence="2 3">G18</strain>
    </source>
</reference>
<comment type="caution">
    <text evidence="2">The sequence shown here is derived from an EMBL/GenBank/DDBJ whole genome shotgun (WGS) entry which is preliminary data.</text>
</comment>
<keyword evidence="2" id="KW-0378">Hydrolase</keyword>
<accession>A0ABS5C368</accession>
<dbReference type="Pfam" id="PF01844">
    <property type="entry name" value="HNH"/>
    <property type="match status" value="1"/>
</dbReference>
<dbReference type="InterPro" id="IPR002711">
    <property type="entry name" value="HNH"/>
</dbReference>
<gene>
    <name evidence="2" type="ORF">J8F10_34735</name>
</gene>
<dbReference type="PANTHER" id="PTHR33877:SF1">
    <property type="entry name" value="TYPE IV METHYL-DIRECTED RESTRICTION ENZYME ECOKMCRA"/>
    <property type="match status" value="1"/>
</dbReference>
<dbReference type="EMBL" id="JAGKQQ010000002">
    <property type="protein sequence ID" value="MBP3960412.1"/>
    <property type="molecule type" value="Genomic_DNA"/>
</dbReference>
<dbReference type="CDD" id="cd00085">
    <property type="entry name" value="HNHc"/>
    <property type="match status" value="1"/>
</dbReference>
<evidence type="ECO:0000313" key="3">
    <source>
        <dbReference type="Proteomes" id="UP000676565"/>
    </source>
</evidence>
<sequence length="141" mass="15484">MSAFSDVRRAEVAARAGHRCEYCHLPTRGQVATFPIDHISPRSAGGTNELSNLALTCPHCNAQKWTAAEGTDPETKERVPLFNPRCDEWDQHFEWAVDPPGELAGLTGTGRATVAILCMNAIEMVALRRLLAEVGLFPELR</sequence>
<evidence type="ECO:0000259" key="1">
    <source>
        <dbReference type="SMART" id="SM00507"/>
    </source>
</evidence>
<dbReference type="PANTHER" id="PTHR33877">
    <property type="entry name" value="SLL1193 PROTEIN"/>
    <property type="match status" value="1"/>
</dbReference>
<dbReference type="Proteomes" id="UP000676565">
    <property type="component" value="Unassembled WGS sequence"/>
</dbReference>
<dbReference type="InterPro" id="IPR003615">
    <property type="entry name" value="HNH_nuc"/>
</dbReference>
<keyword evidence="2" id="KW-0540">Nuclease</keyword>
<feature type="domain" description="HNH nuclease" evidence="1">
    <location>
        <begin position="7"/>
        <end position="62"/>
    </location>
</feature>
<name>A0ABS5C368_9BACT</name>
<dbReference type="SMART" id="SM00507">
    <property type="entry name" value="HNHc"/>
    <property type="match status" value="1"/>
</dbReference>
<keyword evidence="2" id="KW-0255">Endonuclease</keyword>
<dbReference type="GO" id="GO:0004519">
    <property type="term" value="F:endonuclease activity"/>
    <property type="evidence" value="ECO:0007669"/>
    <property type="project" value="UniProtKB-KW"/>
</dbReference>
<protein>
    <submittedName>
        <fullName evidence="2">HNH endonuclease</fullName>
    </submittedName>
</protein>
<organism evidence="2 3">
    <name type="scientific">Gemmata palustris</name>
    <dbReference type="NCBI Taxonomy" id="2822762"/>
    <lineage>
        <taxon>Bacteria</taxon>
        <taxon>Pseudomonadati</taxon>
        <taxon>Planctomycetota</taxon>
        <taxon>Planctomycetia</taxon>
        <taxon>Gemmatales</taxon>
        <taxon>Gemmataceae</taxon>
        <taxon>Gemmata</taxon>
    </lineage>
</organism>
<proteinExistence type="predicted"/>
<evidence type="ECO:0000313" key="2">
    <source>
        <dbReference type="EMBL" id="MBP3960412.1"/>
    </source>
</evidence>
<dbReference type="Gene3D" id="1.10.30.50">
    <property type="match status" value="1"/>
</dbReference>
<dbReference type="RefSeq" id="WP_210662454.1">
    <property type="nucleotide sequence ID" value="NZ_JAGKQQ010000002.1"/>
</dbReference>
<keyword evidence="3" id="KW-1185">Reference proteome</keyword>
<dbReference type="InterPro" id="IPR052892">
    <property type="entry name" value="NA-targeting_endonuclease"/>
</dbReference>